<dbReference type="STRING" id="1837282.A6F49_09620"/>
<dbReference type="AlphaFoldDB" id="A0A1B7LZY7"/>
<evidence type="ECO:0008006" key="3">
    <source>
        <dbReference type="Google" id="ProtNLM"/>
    </source>
</evidence>
<reference evidence="1 2" key="1">
    <citation type="submission" date="2016-04" db="EMBL/GenBank/DDBJ databases">
        <title>First whole genome shotgun sequence of the bacterium Enteractinococcus sp. strain UASWS1574.</title>
        <authorList>
            <person name="Crovadore J."/>
            <person name="Chablais R."/>
            <person name="Lefort F."/>
        </authorList>
    </citation>
    <scope>NUCLEOTIDE SEQUENCE [LARGE SCALE GENOMIC DNA]</scope>
    <source>
        <strain evidence="1 2">UASWS1574</strain>
    </source>
</reference>
<dbReference type="Proteomes" id="UP000078292">
    <property type="component" value="Unassembled WGS sequence"/>
</dbReference>
<protein>
    <recommendedName>
        <fullName evidence="3">Peptidase C39-like domain-containing protein</fullName>
    </recommendedName>
</protein>
<gene>
    <name evidence="1" type="ORF">A6F49_09620</name>
</gene>
<comment type="caution">
    <text evidence="1">The sequence shown here is derived from an EMBL/GenBank/DDBJ whole genome shotgun (WGS) entry which is preliminary data.</text>
</comment>
<name>A0A1B7LZY7_9MICC</name>
<accession>A0A1B7LZY7</accession>
<keyword evidence="2" id="KW-1185">Reference proteome</keyword>
<proteinExistence type="predicted"/>
<organism evidence="1 2">
    <name type="scientific">Enteractinococcus helveticum</name>
    <dbReference type="NCBI Taxonomy" id="1837282"/>
    <lineage>
        <taxon>Bacteria</taxon>
        <taxon>Bacillati</taxon>
        <taxon>Actinomycetota</taxon>
        <taxon>Actinomycetes</taxon>
        <taxon>Micrococcales</taxon>
        <taxon>Micrococcaceae</taxon>
    </lineage>
</organism>
<sequence length="264" mass="29557">MLSVMSTSHAHPDKSAGDQAVMTDYSPELYAFRFPNAFVNHIWSGRIPPLIGRKVQLSTAGRCGGMAFASLDFYHLKTPVPPLSTDDLAPSLVPSDGHPLANYIYTRQLHSMLTTVRGLRDGVRYIRWSGYTAATIAAKTQLEEQKVIASLDRGQPVVLGLIKATSKRLKAQGVNHQVVCYGYRLDTSGRLEFTVYDPNGPFQSSPNEHRPGILRKIDDVEHSGFVYQERLSNRTHRWRGFFVVDYRPHQPNPAVIQAAKTDEH</sequence>
<dbReference type="EMBL" id="LXEY01000017">
    <property type="protein sequence ID" value="OAV61220.1"/>
    <property type="molecule type" value="Genomic_DNA"/>
</dbReference>
<evidence type="ECO:0000313" key="1">
    <source>
        <dbReference type="EMBL" id="OAV61220.1"/>
    </source>
</evidence>
<evidence type="ECO:0000313" key="2">
    <source>
        <dbReference type="Proteomes" id="UP000078292"/>
    </source>
</evidence>